<sequence>MQIWIHDNQMRKIIALNNDIPDMLHYTNSTWHPYLEQATSTFDFAIPKFSNGKLHEDIKLINDECFVSFYANGSHQVFYIATLQEDDFNIQLTCNNTNLEYALEYANPFSAGGAQTIEWYLNHMDLLSFAAVELGYNEISDRKRTLTFDSQETKMARLQSLMSNFDAEFEFKTELNRDGTYKRIVINVYQKADETHHGIGKIRNDVILYYDNDLKGVQVNSDKTQMFNAGVFTGKDGLSLNDVEISEKNADGIEEFYSRKGNPCLYAPLAMNRYRATMRAEGQDNWIRKDFSTEYENINDLKAYALRTLKQYAYPLITYTASVQSKFIGNYSDLALGDTVKIIDNNFAGGLALEARVSEMIISFDNPNNNSIVFTNYRKIDNKPTSALQSRIDRAVEDRLPYTIELTTTGGVTFKNNEGESLVQPRLYNGGKPFTTDVSWRWALDGVVTVGMQYLVKAKDIDDTAVLTVSGYVGNTEVATTEITLANLVEQIELKVMTSNGNTFKNGVIASTLTATLWRGNKEIDKDGTEFSYIWTKTNDDETPDEHWNADHSYSQKSIRITQEDVFRRATFSCEIEYIGKQV</sequence>
<gene>
    <name evidence="2" type="ORF">GPZ88_01065</name>
</gene>
<dbReference type="AlphaFoldDB" id="A0A6G8HY13"/>
<protein>
    <recommendedName>
        <fullName evidence="1">Tail spike domain-containing protein</fullName>
    </recommendedName>
</protein>
<evidence type="ECO:0000313" key="3">
    <source>
        <dbReference type="Proteomes" id="UP000503166"/>
    </source>
</evidence>
<evidence type="ECO:0000313" key="2">
    <source>
        <dbReference type="EMBL" id="QIM45730.1"/>
    </source>
</evidence>
<evidence type="ECO:0000259" key="1">
    <source>
        <dbReference type="Pfam" id="PF06605"/>
    </source>
</evidence>
<dbReference type="Pfam" id="PF06605">
    <property type="entry name" value="Prophage_tail"/>
    <property type="match status" value="1"/>
</dbReference>
<dbReference type="Proteomes" id="UP000503166">
    <property type="component" value="Chromosome"/>
</dbReference>
<name>A0A6G8HY13_9STRE</name>
<accession>A0A6G8HY13</accession>
<feature type="domain" description="Tail spike" evidence="1">
    <location>
        <begin position="142"/>
        <end position="379"/>
    </location>
</feature>
<dbReference type="RefSeq" id="WP_166043031.1">
    <property type="nucleotide sequence ID" value="NZ_CP046919.1"/>
</dbReference>
<dbReference type="EMBL" id="CP046919">
    <property type="protein sequence ID" value="QIM45730.1"/>
    <property type="molecule type" value="Genomic_DNA"/>
</dbReference>
<dbReference type="KEGG" id="srum:GPZ88_01065"/>
<dbReference type="InterPro" id="IPR010572">
    <property type="entry name" value="Tail_dom"/>
</dbReference>
<reference evidence="2 3" key="1">
    <citation type="submission" date="2019-12" db="EMBL/GenBank/DDBJ databases">
        <title>Complete genome sequence of Streptococcus sp. CNU G2 isolated frome Bos taurus coreanae.</title>
        <authorList>
            <person name="Park S.Y."/>
            <person name="Kim J.H."/>
            <person name="Seo S.W."/>
        </authorList>
    </citation>
    <scope>NUCLEOTIDE SEQUENCE [LARGE SCALE GENOMIC DNA]</scope>
    <source>
        <strain evidence="2 3">CNU G2</strain>
    </source>
</reference>
<organism evidence="2 3">
    <name type="scientific">Streptococcus ruminicola</name>
    <dbReference type="NCBI Taxonomy" id="2686210"/>
    <lineage>
        <taxon>Bacteria</taxon>
        <taxon>Bacillati</taxon>
        <taxon>Bacillota</taxon>
        <taxon>Bacilli</taxon>
        <taxon>Lactobacillales</taxon>
        <taxon>Streptococcaceae</taxon>
        <taxon>Streptococcus</taxon>
    </lineage>
</organism>
<proteinExistence type="predicted"/>